<dbReference type="AlphaFoldDB" id="A0A1U3SXS9"/>
<dbReference type="InterPro" id="IPR016032">
    <property type="entry name" value="Sig_transdc_resp-reg_C-effctor"/>
</dbReference>
<sequence length="144" mass="16272">MTDRITRAKRDAQVLQLFIAGVPYRQIGERHNITHAAVEKIIQREMAKAAKRRDYMADQALAMHVERSEALFRAHFGNALNGDVKAAEFCRRLLAQQTRLYGLDAATPGMNEPPNLPDPDDEGDDGDETPVSDIDDWRRKRSNA</sequence>
<protein>
    <submittedName>
        <fullName evidence="2">Uncharacterized protein</fullName>
    </submittedName>
</protein>
<feature type="region of interest" description="Disordered" evidence="1">
    <location>
        <begin position="104"/>
        <end position="144"/>
    </location>
</feature>
<accession>A0A1U3SXS9</accession>
<dbReference type="GO" id="GO:0006355">
    <property type="term" value="P:regulation of DNA-templated transcription"/>
    <property type="evidence" value="ECO:0007669"/>
    <property type="project" value="InterPro"/>
</dbReference>
<dbReference type="InterPro" id="IPR036388">
    <property type="entry name" value="WH-like_DNA-bd_sf"/>
</dbReference>
<organism evidence="2 3">
    <name type="scientific">Mycobacteroides abscessus subsp. massiliense</name>
    <dbReference type="NCBI Taxonomy" id="1962118"/>
    <lineage>
        <taxon>Bacteria</taxon>
        <taxon>Bacillati</taxon>
        <taxon>Actinomycetota</taxon>
        <taxon>Actinomycetes</taxon>
        <taxon>Mycobacteriales</taxon>
        <taxon>Mycobacteriaceae</taxon>
        <taxon>Mycobacteroides</taxon>
        <taxon>Mycobacteroides abscessus</taxon>
    </lineage>
</organism>
<name>A0A1U3SXS9_9MYCO</name>
<dbReference type="Gene3D" id="1.10.10.10">
    <property type="entry name" value="Winged helix-like DNA-binding domain superfamily/Winged helix DNA-binding domain"/>
    <property type="match status" value="1"/>
</dbReference>
<dbReference type="SUPFAM" id="SSF46894">
    <property type="entry name" value="C-terminal effector domain of the bipartite response regulators"/>
    <property type="match status" value="1"/>
</dbReference>
<feature type="compositionally biased region" description="Acidic residues" evidence="1">
    <location>
        <begin position="118"/>
        <end position="134"/>
    </location>
</feature>
<evidence type="ECO:0000313" key="2">
    <source>
        <dbReference type="EMBL" id="SKL84485.1"/>
    </source>
</evidence>
<dbReference type="EMBL" id="FVGW01000002">
    <property type="protein sequence ID" value="SKL84485.1"/>
    <property type="molecule type" value="Genomic_DNA"/>
</dbReference>
<dbReference type="GO" id="GO:0003677">
    <property type="term" value="F:DNA binding"/>
    <property type="evidence" value="ECO:0007669"/>
    <property type="project" value="InterPro"/>
</dbReference>
<proteinExistence type="predicted"/>
<reference evidence="2 3" key="1">
    <citation type="submission" date="2016-11" db="EMBL/GenBank/DDBJ databases">
        <authorList>
            <consortium name="Pathogen Informatics"/>
        </authorList>
    </citation>
    <scope>NUCLEOTIDE SEQUENCE [LARGE SCALE GENOMIC DNA]</scope>
    <source>
        <strain evidence="2 3">911</strain>
    </source>
</reference>
<dbReference type="RefSeq" id="WP_070916958.1">
    <property type="nucleotide sequence ID" value="NZ_FVGW01000002.1"/>
</dbReference>
<dbReference type="Proteomes" id="UP000190074">
    <property type="component" value="Unassembled WGS sequence"/>
</dbReference>
<evidence type="ECO:0000313" key="3">
    <source>
        <dbReference type="Proteomes" id="UP000190074"/>
    </source>
</evidence>
<gene>
    <name evidence="2" type="ORF">SAMEA2259716_01826</name>
</gene>
<evidence type="ECO:0000256" key="1">
    <source>
        <dbReference type="SAM" id="MobiDB-lite"/>
    </source>
</evidence>